<dbReference type="EMBL" id="KB097680">
    <property type="protein sequence ID" value="ESN91988.1"/>
    <property type="molecule type" value="Genomic_DNA"/>
</dbReference>
<feature type="region of interest" description="Disordered" evidence="6">
    <location>
        <begin position="830"/>
        <end position="851"/>
    </location>
</feature>
<comment type="subunit">
    <text evidence="4">Associates with the RNA polymerase II complex.</text>
</comment>
<dbReference type="RefSeq" id="XP_009029935.1">
    <property type="nucleotide sequence ID" value="XM_009031687.1"/>
</dbReference>
<dbReference type="FunFam" id="1.25.40.90:FF:000020">
    <property type="entry name" value="regulation of nuclear pre-mRNA domain-containing protein 2 isoform X1"/>
    <property type="match status" value="1"/>
</dbReference>
<evidence type="ECO:0000256" key="2">
    <source>
        <dbReference type="ARBA" id="ARBA00022553"/>
    </source>
</evidence>
<dbReference type="EnsemblMetazoa" id="HelroT194467">
    <property type="protein sequence ID" value="HelroP194467"/>
    <property type="gene ID" value="HelroG194467"/>
</dbReference>
<dbReference type="KEGG" id="hro:HELRODRAFT_194467"/>
<dbReference type="EMBL" id="AMQM01007878">
    <property type="status" value="NOT_ANNOTATED_CDS"/>
    <property type="molecule type" value="Genomic_DNA"/>
</dbReference>
<reference evidence="9" key="3">
    <citation type="submission" date="2015-06" db="UniProtKB">
        <authorList>
            <consortium name="EnsemblMetazoa"/>
        </authorList>
    </citation>
    <scope>IDENTIFICATION</scope>
</reference>
<dbReference type="OMA" id="ENNCASA"/>
<reference evidence="10" key="1">
    <citation type="submission" date="2012-12" db="EMBL/GenBank/DDBJ databases">
        <authorList>
            <person name="Hellsten U."/>
            <person name="Grimwood J."/>
            <person name="Chapman J.A."/>
            <person name="Shapiro H."/>
            <person name="Aerts A."/>
            <person name="Otillar R.P."/>
            <person name="Terry A.Y."/>
            <person name="Boore J.L."/>
            <person name="Simakov O."/>
            <person name="Marletaz F."/>
            <person name="Cho S.-J."/>
            <person name="Edsinger-Gonzales E."/>
            <person name="Havlak P."/>
            <person name="Kuo D.-H."/>
            <person name="Larsson T."/>
            <person name="Lv J."/>
            <person name="Arendt D."/>
            <person name="Savage R."/>
            <person name="Osoegawa K."/>
            <person name="de Jong P."/>
            <person name="Lindberg D.R."/>
            <person name="Seaver E.C."/>
            <person name="Weisblat D.A."/>
            <person name="Putnam N.H."/>
            <person name="Grigoriev I.V."/>
            <person name="Rokhsar D.S."/>
        </authorList>
    </citation>
    <scope>NUCLEOTIDE SEQUENCE</scope>
</reference>
<dbReference type="InterPro" id="IPR008942">
    <property type="entry name" value="ENTH_VHS"/>
</dbReference>
<dbReference type="SMART" id="SM00582">
    <property type="entry name" value="RPR"/>
    <property type="match status" value="1"/>
</dbReference>
<dbReference type="InterPro" id="IPR006569">
    <property type="entry name" value="CID_dom"/>
</dbReference>
<feature type="compositionally biased region" description="Polar residues" evidence="6">
    <location>
        <begin position="836"/>
        <end position="851"/>
    </location>
</feature>
<keyword evidence="2" id="KW-0597">Phosphoprotein</keyword>
<dbReference type="SUPFAM" id="SSF48464">
    <property type="entry name" value="ENTH/VHS domain"/>
    <property type="match status" value="1"/>
</dbReference>
<keyword evidence="1" id="KW-0488">Methylation</keyword>
<dbReference type="PROSITE" id="PS51391">
    <property type="entry name" value="CID"/>
    <property type="match status" value="1"/>
</dbReference>
<evidence type="ECO:0000256" key="1">
    <source>
        <dbReference type="ARBA" id="ARBA00022481"/>
    </source>
</evidence>
<protein>
    <recommendedName>
        <fullName evidence="5">Regulation of nuclear pre-mRNA domain-containing protein 2</fullName>
    </recommendedName>
</protein>
<dbReference type="PANTHER" id="PTHR12460:SF40">
    <property type="entry name" value="REGULATION OF NUCLEAR PRE-MRNA DOMAIN-CONTAINING PROTEIN 2"/>
    <property type="match status" value="1"/>
</dbReference>
<feature type="domain" description="CID" evidence="7">
    <location>
        <begin position="5"/>
        <end position="135"/>
    </location>
</feature>
<dbReference type="Gene3D" id="1.25.40.90">
    <property type="match status" value="1"/>
</dbReference>
<gene>
    <name evidence="9" type="primary">20213027</name>
    <name evidence="8" type="ORF">HELRODRAFT_194467</name>
</gene>
<dbReference type="CDD" id="cd16981">
    <property type="entry name" value="CID_RPRD_like"/>
    <property type="match status" value="1"/>
</dbReference>
<dbReference type="Pfam" id="PF04818">
    <property type="entry name" value="CID"/>
    <property type="match status" value="1"/>
</dbReference>
<evidence type="ECO:0000256" key="4">
    <source>
        <dbReference type="ARBA" id="ARBA00062892"/>
    </source>
</evidence>
<reference evidence="8 10" key="2">
    <citation type="journal article" date="2013" name="Nature">
        <title>Insights into bilaterian evolution from three spiralian genomes.</title>
        <authorList>
            <person name="Simakov O."/>
            <person name="Marletaz F."/>
            <person name="Cho S.J."/>
            <person name="Edsinger-Gonzales E."/>
            <person name="Havlak P."/>
            <person name="Hellsten U."/>
            <person name="Kuo D.H."/>
            <person name="Larsson T."/>
            <person name="Lv J."/>
            <person name="Arendt D."/>
            <person name="Savage R."/>
            <person name="Osoegawa K."/>
            <person name="de Jong P."/>
            <person name="Grimwood J."/>
            <person name="Chapman J.A."/>
            <person name="Shapiro H."/>
            <person name="Aerts A."/>
            <person name="Otillar R.P."/>
            <person name="Terry A.Y."/>
            <person name="Boore J.L."/>
            <person name="Grigoriev I.V."/>
            <person name="Lindberg D.R."/>
            <person name="Seaver E.C."/>
            <person name="Weisblat D.A."/>
            <person name="Putnam N.H."/>
            <person name="Rokhsar D.S."/>
        </authorList>
    </citation>
    <scope>NUCLEOTIDE SEQUENCE</scope>
</reference>
<evidence type="ECO:0000259" key="7">
    <source>
        <dbReference type="PROSITE" id="PS51391"/>
    </source>
</evidence>
<dbReference type="eggNOG" id="KOG2669">
    <property type="taxonomic scope" value="Eukaryota"/>
</dbReference>
<keyword evidence="10" id="KW-1185">Reference proteome</keyword>
<proteinExistence type="predicted"/>
<evidence type="ECO:0000256" key="6">
    <source>
        <dbReference type="SAM" id="MobiDB-lite"/>
    </source>
</evidence>
<evidence type="ECO:0000256" key="5">
    <source>
        <dbReference type="ARBA" id="ARBA00067342"/>
    </source>
</evidence>
<feature type="compositionally biased region" description="Pro residues" evidence="6">
    <location>
        <begin position="354"/>
        <end position="379"/>
    </location>
</feature>
<dbReference type="Proteomes" id="UP000015101">
    <property type="component" value="Unassembled WGS sequence"/>
</dbReference>
<dbReference type="GeneID" id="20213027"/>
<feature type="compositionally biased region" description="Low complexity" evidence="6">
    <location>
        <begin position="867"/>
        <end position="897"/>
    </location>
</feature>
<feature type="region of interest" description="Disordered" evidence="6">
    <location>
        <begin position="305"/>
        <end position="397"/>
    </location>
</feature>
<evidence type="ECO:0000313" key="8">
    <source>
        <dbReference type="EMBL" id="ESN91988.1"/>
    </source>
</evidence>
<name>T1FW31_HELRO</name>
<dbReference type="GO" id="GO:0000993">
    <property type="term" value="F:RNA polymerase II complex binding"/>
    <property type="evidence" value="ECO:0000318"/>
    <property type="project" value="GO_Central"/>
</dbReference>
<evidence type="ECO:0000313" key="9">
    <source>
        <dbReference type="EnsemblMetazoa" id="HelroP194467"/>
    </source>
</evidence>
<dbReference type="InParanoid" id="T1FW31"/>
<dbReference type="PANTHER" id="PTHR12460">
    <property type="entry name" value="CYCLIN-DEPENDENT KINASE INHIBITOR-RELATED PROTEIN"/>
    <property type="match status" value="1"/>
</dbReference>
<feature type="region of interest" description="Disordered" evidence="6">
    <location>
        <begin position="785"/>
        <end position="812"/>
    </location>
</feature>
<dbReference type="CTD" id="20213027"/>
<accession>T1FW31</accession>
<sequence>MSTISGQLDPSYISKKLQSVSNSLESIQTLSLWALNHKTQHELIVAVWFQVLKTAKLELRLSLFYLCNEIVQTCRRKHAVIFKDEFKNVLKDSALLVRDPSVRQSVERIFKIWMERNVYDEPFVEELIATLNNTKVKSSLSSKLLADFRPKNLMKSLLLMSDQESAVIDTMIQLEHDTWHEDSIDKVKQTLKDRQQGERYVNEVCDLQEKYKTLVTLIESEMSQRSSLLLMLEQSELFYDAQLGECNIVTTAYKKLHNNLNQTRKKILDVLVPNQQNQDASGMATKTAATAARKKKKIILTLKDDDEDGDHANGNSSIRGGTRSRHPFDRKNRSYTINSNKSISDDDFEGKFEPSPPPLPPPTPPPLPPDAPPPQPPPVMSAAFSDLPPLLPPPMPAIQLLQPQQQQLVQPQQQQFLQPQQQQQLNLHELQQLQQQQHQQQRQQQRVLHLQPTLIPTNPSVLTVVTATTTTPIIQQPLQLQQPLLLLPQQQQHLIIQRQQPTLQQQQHNMQLESTIFNEDFNQTTSTLNMLRQCRIKSSSISSEYDVAATTAAATTNTSTTKLINKTFASSNNNLLPTTLQTNNNFRLDDYPYETSNYEIGGTPVYDEGLMGDNGSSTPVLDEKSLDEISPTKSSTSISLNYYTGSQFSKTSQILPPTSSLQQLFQQNNAQQQLRVLGSTTFNQQLLSQPPPLAQNFVQTPPPGHPFAAAAASRTTIGTTTNNNVDANFQRLLSLLPINQQQQNVNILQPPPPQHPQQQPQQLTPLIPQQLLQFLLPLQQQPQQQQQQPQQIASTTTLLQPQQTQQQQQHPLLDRLTQSQSLTTTSIPMQQHHFNDNINNNIKSPTSSTRNFNNLTKIKTIDTIQISTNNNNSSSSNSSISNNSSSSSCVGSDSSGSIFPIKHFQNR</sequence>
<evidence type="ECO:0000256" key="3">
    <source>
        <dbReference type="ARBA" id="ARBA00022990"/>
    </source>
</evidence>
<dbReference type="AlphaFoldDB" id="T1FW31"/>
<dbReference type="OrthoDB" id="10069473at2759"/>
<dbReference type="HOGENOM" id="CLU_320109_0_0_1"/>
<keyword evidence="3" id="KW-0007">Acetylation</keyword>
<evidence type="ECO:0000313" key="10">
    <source>
        <dbReference type="Proteomes" id="UP000015101"/>
    </source>
</evidence>
<dbReference type="GO" id="GO:0031124">
    <property type="term" value="P:mRNA 3'-end processing"/>
    <property type="evidence" value="ECO:0000318"/>
    <property type="project" value="GO_Central"/>
</dbReference>
<feature type="region of interest" description="Disordered" evidence="6">
    <location>
        <begin position="867"/>
        <end position="907"/>
    </location>
</feature>
<organism evidence="9 10">
    <name type="scientific">Helobdella robusta</name>
    <name type="common">Californian leech</name>
    <dbReference type="NCBI Taxonomy" id="6412"/>
    <lineage>
        <taxon>Eukaryota</taxon>
        <taxon>Metazoa</taxon>
        <taxon>Spiralia</taxon>
        <taxon>Lophotrochozoa</taxon>
        <taxon>Annelida</taxon>
        <taxon>Clitellata</taxon>
        <taxon>Hirudinea</taxon>
        <taxon>Rhynchobdellida</taxon>
        <taxon>Glossiphoniidae</taxon>
        <taxon>Helobdella</taxon>
    </lineage>
</organism>
<dbReference type="STRING" id="6412.T1FW31"/>